<proteinExistence type="predicted"/>
<dbReference type="STRING" id="1433126.BN938_2792"/>
<dbReference type="InterPro" id="IPR036063">
    <property type="entry name" value="Smr_dom_sf"/>
</dbReference>
<evidence type="ECO:0000313" key="2">
    <source>
        <dbReference type="EMBL" id="CDN32858.1"/>
    </source>
</evidence>
<dbReference type="Pfam" id="PF01713">
    <property type="entry name" value="Smr"/>
    <property type="match status" value="1"/>
</dbReference>
<dbReference type="SUPFAM" id="SSF158949">
    <property type="entry name" value="Smr-associated domain-like"/>
    <property type="match status" value="1"/>
</dbReference>
<evidence type="ECO:0000259" key="1">
    <source>
        <dbReference type="PROSITE" id="PS50828"/>
    </source>
</evidence>
<dbReference type="Pfam" id="PF09640">
    <property type="entry name" value="DUF2027"/>
    <property type="match status" value="1"/>
</dbReference>
<organism evidence="2 3">
    <name type="scientific">Mucinivorans hirudinis</name>
    <dbReference type="NCBI Taxonomy" id="1433126"/>
    <lineage>
        <taxon>Bacteria</taxon>
        <taxon>Pseudomonadati</taxon>
        <taxon>Bacteroidota</taxon>
        <taxon>Bacteroidia</taxon>
        <taxon>Bacteroidales</taxon>
        <taxon>Rikenellaceae</taxon>
        <taxon>Mucinivorans</taxon>
    </lineage>
</organism>
<sequence length="378" mass="43136">MIQVGSRIKFLHSTGIGIVRSIKNNIANVDVDGFEIPALLSDIVEVPIDEENAAIVKIGPSQDKPRGGGVSQARVNQGQQYGRITIAEDYEDDEVVDVNRLKSQYAKRVESNIITNQPILKPVIEKAPYEYKDYNVKLAFVPHCGGKPEAADLDMYLINDSSYELYFAVAQWKNGYVETISHGRLEADTREMLRSFPRTFFSQIQNLHISLLPFKPINYTPQVVENFDLELHPLKFIRSGNYAENDYFDERSFIFSLSGDDILAPQEVRAVPESKKEKTQPQKHEGTQVEDLHIEELTERWQELSGGEILATQLARFNIVMESAIRSRQRGKIVFIHGVGKGKLKYELKKVLDKQYSKFRYQDASFKEYGYGAIMVYL</sequence>
<dbReference type="EMBL" id="HG934468">
    <property type="protein sequence ID" value="CDN32858.1"/>
    <property type="molecule type" value="Genomic_DNA"/>
</dbReference>
<gene>
    <name evidence="2" type="ORF">BN938_2792</name>
</gene>
<dbReference type="InterPro" id="IPR036781">
    <property type="entry name" value="Smr_assoc-like_sf"/>
</dbReference>
<dbReference type="AlphaFoldDB" id="A0A060RE87"/>
<dbReference type="PROSITE" id="PS50828">
    <property type="entry name" value="SMR"/>
    <property type="match status" value="1"/>
</dbReference>
<accession>A0A060RE87</accession>
<dbReference type="InterPro" id="IPR002625">
    <property type="entry name" value="Smr_dom"/>
</dbReference>
<dbReference type="KEGG" id="rbc:BN938_2792"/>
<keyword evidence="3" id="KW-1185">Reference proteome</keyword>
<protein>
    <submittedName>
        <fullName evidence="2">Putative DNA mismatch repair protein</fullName>
    </submittedName>
</protein>
<name>A0A060RE87_9BACT</name>
<dbReference type="InterPro" id="IPR018598">
    <property type="entry name" value="DUF2027"/>
</dbReference>
<feature type="domain" description="Smr" evidence="1">
    <location>
        <begin position="328"/>
        <end position="378"/>
    </location>
</feature>
<dbReference type="OrthoDB" id="1524810at2"/>
<dbReference type="Gene3D" id="3.30.1370.110">
    <property type="match status" value="1"/>
</dbReference>
<dbReference type="HOGENOM" id="CLU_049728_0_0_10"/>
<evidence type="ECO:0000313" key="3">
    <source>
        <dbReference type="Proteomes" id="UP000027616"/>
    </source>
</evidence>
<dbReference type="eggNOG" id="COG1193">
    <property type="taxonomic scope" value="Bacteria"/>
</dbReference>
<dbReference type="Proteomes" id="UP000027616">
    <property type="component" value="Chromosome I"/>
</dbReference>
<dbReference type="Gene3D" id="2.60.40.1600">
    <property type="entry name" value="Smr-associated-like"/>
    <property type="match status" value="1"/>
</dbReference>
<reference evidence="2 3" key="1">
    <citation type="journal article" date="2015" name="Genome Announc.">
        <title>Complete Genome Sequence of the Novel Leech Symbiont Mucinivorans hirudinis M3T.</title>
        <authorList>
            <person name="Nelson M.C."/>
            <person name="Bomar L."/>
            <person name="Graf J."/>
        </authorList>
    </citation>
    <scope>NUCLEOTIDE SEQUENCE [LARGE SCALE GENOMIC DNA]</scope>
    <source>
        <strain evidence="3">M3</strain>
    </source>
</reference>